<accession>T1E7T8</accession>
<feature type="compositionally biased region" description="Acidic residues" evidence="1">
    <location>
        <begin position="33"/>
        <end position="53"/>
    </location>
</feature>
<protein>
    <submittedName>
        <fullName evidence="3">Putative precatalytic spliceosome</fullName>
    </submittedName>
</protein>
<feature type="domain" description="116kDa U5 small nuclear ribonucleoprotein component N-terminal" evidence="2">
    <location>
        <begin position="5"/>
        <end position="102"/>
    </location>
</feature>
<dbReference type="InterPro" id="IPR031950">
    <property type="entry name" value="EFTUD2_N"/>
</dbReference>
<dbReference type="VEuPathDB" id="VectorBase:AAQUA_011997"/>
<sequence>MDTASYDEFGNYIGPDLESDEEDDQSVYGQPDQQDDDEDEEPMEDDGPEPEEEQDKRSKAIVLHEDKRYYPTSLEVYGEEVETIVQEEDAQPLDKPLIEPAKR</sequence>
<feature type="region of interest" description="Disordered" evidence="1">
    <location>
        <begin position="1"/>
        <end position="61"/>
    </location>
</feature>
<reference evidence="3" key="1">
    <citation type="submission" date="2013-07" db="EMBL/GenBank/DDBJ databases">
        <title>Transcriptome sequencing and developmental regulation of gene expression in Anopheles aquasalis.</title>
        <authorList>
            <consortium name="Brazilian Malaria Network (MCT/CNPq/MS/SCTIE/DECIT/PRONEX 555648/2009-5) and Research Network on Bioactive Molecules from Arthropod Vectors (NAP-MOBIARVE"/>
            <consortium name="University of Sao Paulo)"/>
            <person name="Marinotti O."/>
            <person name="Ribeiro J.M.C."/>
            <person name="Costa-da-Silva A.L."/>
            <person name="Silva M.C.P."/>
            <person name="Lopes A.R."/>
            <person name="Barros M.S."/>
            <person name="Sa-Nunes A."/>
            <person name="Konjin B.B."/>
            <person name="Carvalho E."/>
            <person name="Suesdek L."/>
            <person name="Silva-Neto M.A.C."/>
            <person name="Capurro M.L."/>
        </authorList>
    </citation>
    <scope>NUCLEOTIDE SEQUENCE</scope>
    <source>
        <tissue evidence="3">Whole body</tissue>
    </source>
</reference>
<dbReference type="Pfam" id="PF16004">
    <property type="entry name" value="EFTUD2"/>
    <property type="match status" value="1"/>
</dbReference>
<organism evidence="3">
    <name type="scientific">Anopheles aquasalis</name>
    <name type="common">Malaria mosquito</name>
    <dbReference type="NCBI Taxonomy" id="42839"/>
    <lineage>
        <taxon>Eukaryota</taxon>
        <taxon>Metazoa</taxon>
        <taxon>Ecdysozoa</taxon>
        <taxon>Arthropoda</taxon>
        <taxon>Hexapoda</taxon>
        <taxon>Insecta</taxon>
        <taxon>Pterygota</taxon>
        <taxon>Neoptera</taxon>
        <taxon>Endopterygota</taxon>
        <taxon>Diptera</taxon>
        <taxon>Nematocera</taxon>
        <taxon>Culicoidea</taxon>
        <taxon>Culicidae</taxon>
        <taxon>Anophelinae</taxon>
        <taxon>Anopheles</taxon>
    </lineage>
</organism>
<name>T1E7T8_ANOAQ</name>
<evidence type="ECO:0000256" key="1">
    <source>
        <dbReference type="SAM" id="MobiDB-lite"/>
    </source>
</evidence>
<proteinExistence type="evidence at transcript level"/>
<dbReference type="AlphaFoldDB" id="T1E7T8"/>
<evidence type="ECO:0000313" key="3">
    <source>
        <dbReference type="EMBL" id="JAA98227.1"/>
    </source>
</evidence>
<dbReference type="EMBL" id="GAMD01003363">
    <property type="protein sequence ID" value="JAA98227.1"/>
    <property type="molecule type" value="mRNA"/>
</dbReference>
<evidence type="ECO:0000259" key="2">
    <source>
        <dbReference type="Pfam" id="PF16004"/>
    </source>
</evidence>